<name>A0A811K812_9BILA</name>
<keyword evidence="2" id="KW-1185">Reference proteome</keyword>
<sequence length="79" mass="9124">MADAFRGVLQSYRQFKNVYFNSHEHFGRKNICGAAFMTYIGIYLAFKWNGARKAKKLEAEKHREKQNVLNDALARAGII</sequence>
<comment type="caution">
    <text evidence="1">The sequence shown here is derived from an EMBL/GenBank/DDBJ whole genome shotgun (WGS) entry which is preliminary data.</text>
</comment>
<protein>
    <submittedName>
        <fullName evidence="1">Uncharacterized protein</fullName>
    </submittedName>
</protein>
<dbReference type="AlphaFoldDB" id="A0A811K812"/>
<evidence type="ECO:0000313" key="2">
    <source>
        <dbReference type="Proteomes" id="UP000614601"/>
    </source>
</evidence>
<gene>
    <name evidence="1" type="ORF">BOKJ2_LOCUS4072</name>
</gene>
<reference evidence="1" key="1">
    <citation type="submission" date="2020-09" db="EMBL/GenBank/DDBJ databases">
        <authorList>
            <person name="Kikuchi T."/>
        </authorList>
    </citation>
    <scope>NUCLEOTIDE SEQUENCE</scope>
    <source>
        <strain evidence="1">SH1</strain>
    </source>
</reference>
<proteinExistence type="predicted"/>
<dbReference type="OrthoDB" id="5810769at2759"/>
<organism evidence="1 2">
    <name type="scientific">Bursaphelenchus okinawaensis</name>
    <dbReference type="NCBI Taxonomy" id="465554"/>
    <lineage>
        <taxon>Eukaryota</taxon>
        <taxon>Metazoa</taxon>
        <taxon>Ecdysozoa</taxon>
        <taxon>Nematoda</taxon>
        <taxon>Chromadorea</taxon>
        <taxon>Rhabditida</taxon>
        <taxon>Tylenchina</taxon>
        <taxon>Tylenchomorpha</taxon>
        <taxon>Aphelenchoidea</taxon>
        <taxon>Aphelenchoididae</taxon>
        <taxon>Bursaphelenchus</taxon>
    </lineage>
</organism>
<dbReference type="EMBL" id="CAJFDH010000002">
    <property type="protein sequence ID" value="CAD5212177.1"/>
    <property type="molecule type" value="Genomic_DNA"/>
</dbReference>
<evidence type="ECO:0000313" key="1">
    <source>
        <dbReference type="EMBL" id="CAD5212177.1"/>
    </source>
</evidence>
<dbReference type="Proteomes" id="UP000614601">
    <property type="component" value="Unassembled WGS sequence"/>
</dbReference>
<accession>A0A811K812</accession>
<dbReference type="Proteomes" id="UP000783686">
    <property type="component" value="Unassembled WGS sequence"/>
</dbReference>
<dbReference type="EMBL" id="CAJFCW020000002">
    <property type="protein sequence ID" value="CAG9095219.1"/>
    <property type="molecule type" value="Genomic_DNA"/>
</dbReference>